<evidence type="ECO:0000313" key="4">
    <source>
        <dbReference type="Proteomes" id="UP000289650"/>
    </source>
</evidence>
<dbReference type="GO" id="GO:0003824">
    <property type="term" value="F:catalytic activity"/>
    <property type="evidence" value="ECO:0007669"/>
    <property type="project" value="InterPro"/>
</dbReference>
<gene>
    <name evidence="3" type="ORF">D1006_33125</name>
</gene>
<sequence>MTAALVTSNLPFGDTQALAAESVDDPCYLSANELLARFRAGTLTPSDVLEAQISRIERFNASVNCITYTHFAEARAAADESGRRYAQGNPRPLEGLTVAVKDEYSVRGWVTTMGMLLLKDAPPEAQDNSMIERLRALGVVFHIQTTVPEAYCWATTTTPLWGTTRNPWNPEFSPGGSSGGSGAALAAGFTTLALGSDMAGSIRIPAALCGLYGFKAPFGRIPTSETAYETSGPMSRTFDDLVLLTNAMCGIDPHIHSSLRTQVEFPTSYPEIKGKKIAFDPCLGLGRLDPAVQKSMEAAVRKFQDLGAEVEQVDVGFSEYDVPVFMAGLFSSSLGTLLTQTHRHANELTPYVRFIMKQVDGKLGPDAVDAADRLTKKYHADVQEKVFQRGYSAMIMPTLGTSLVPAEHGMNPIEDAVIVGGHPAYGLNFVYTWPWNLLSRYPVVSVPTGIGSESMPAGMQIIGNTFDDLTTFQFAAAYSRSTTQLYSGNIFPVMKAG</sequence>
<dbReference type="InterPro" id="IPR023631">
    <property type="entry name" value="Amidase_dom"/>
</dbReference>
<dbReference type="SUPFAM" id="SSF75304">
    <property type="entry name" value="Amidase signature (AS) enzymes"/>
    <property type="match status" value="1"/>
</dbReference>
<comment type="similarity">
    <text evidence="1">Belongs to the amidase family.</text>
</comment>
<dbReference type="InterPro" id="IPR020556">
    <property type="entry name" value="Amidase_CS"/>
</dbReference>
<dbReference type="Proteomes" id="UP000289650">
    <property type="component" value="Unassembled WGS sequence"/>
</dbReference>
<name>A0A4Q2A6N6_9BURK</name>
<comment type="caution">
    <text evidence="3">The sequence shown here is derived from an EMBL/GenBank/DDBJ whole genome shotgun (WGS) entry which is preliminary data.</text>
</comment>
<dbReference type="Gene3D" id="3.90.1300.10">
    <property type="entry name" value="Amidase signature (AS) domain"/>
    <property type="match status" value="1"/>
</dbReference>
<reference evidence="3 4" key="1">
    <citation type="submission" date="2018-08" db="EMBL/GenBank/DDBJ databases">
        <title>Mountain-cultivated ginseng endophyte, Burkholderia stabilis and its activity against ginseng root rot disease.</title>
        <authorList>
            <person name="Tapan Kumar M."/>
            <person name="Bae H."/>
            <person name="Shanmugam G."/>
            <person name="Jeon J."/>
        </authorList>
    </citation>
    <scope>NUCLEOTIDE SEQUENCE [LARGE SCALE GENOMIC DNA]</scope>
    <source>
        <strain evidence="3 4">EB159</strain>
    </source>
</reference>
<dbReference type="PANTHER" id="PTHR11895:SF7">
    <property type="entry name" value="GLUTAMYL-TRNA(GLN) AMIDOTRANSFERASE SUBUNIT A, MITOCHONDRIAL"/>
    <property type="match status" value="1"/>
</dbReference>
<dbReference type="InterPro" id="IPR036928">
    <property type="entry name" value="AS_sf"/>
</dbReference>
<evidence type="ECO:0000313" key="3">
    <source>
        <dbReference type="EMBL" id="RXV65022.1"/>
    </source>
</evidence>
<proteinExistence type="inferred from homology"/>
<dbReference type="PIRSF" id="PIRSF001221">
    <property type="entry name" value="Amidase_fungi"/>
    <property type="match status" value="1"/>
</dbReference>
<feature type="domain" description="Amidase" evidence="2">
    <location>
        <begin position="47"/>
        <end position="470"/>
    </location>
</feature>
<dbReference type="Pfam" id="PF01425">
    <property type="entry name" value="Amidase"/>
    <property type="match status" value="1"/>
</dbReference>
<evidence type="ECO:0000256" key="1">
    <source>
        <dbReference type="ARBA" id="ARBA00009199"/>
    </source>
</evidence>
<dbReference type="EMBL" id="QWEX01000003">
    <property type="protein sequence ID" value="RXV65022.1"/>
    <property type="molecule type" value="Genomic_DNA"/>
</dbReference>
<dbReference type="PROSITE" id="PS00571">
    <property type="entry name" value="AMIDASES"/>
    <property type="match status" value="1"/>
</dbReference>
<evidence type="ECO:0000259" key="2">
    <source>
        <dbReference type="Pfam" id="PF01425"/>
    </source>
</evidence>
<accession>A0A4Q2A6N6</accession>
<organism evidence="3 4">
    <name type="scientific">Burkholderia stabilis</name>
    <dbReference type="NCBI Taxonomy" id="95485"/>
    <lineage>
        <taxon>Bacteria</taxon>
        <taxon>Pseudomonadati</taxon>
        <taxon>Pseudomonadota</taxon>
        <taxon>Betaproteobacteria</taxon>
        <taxon>Burkholderiales</taxon>
        <taxon>Burkholderiaceae</taxon>
        <taxon>Burkholderia</taxon>
        <taxon>Burkholderia cepacia complex</taxon>
    </lineage>
</organism>
<dbReference type="OrthoDB" id="8641877at2"/>
<dbReference type="InterPro" id="IPR000120">
    <property type="entry name" value="Amidase"/>
</dbReference>
<dbReference type="PANTHER" id="PTHR11895">
    <property type="entry name" value="TRANSAMIDASE"/>
    <property type="match status" value="1"/>
</dbReference>
<dbReference type="AlphaFoldDB" id="A0A4Q2A6N6"/>
<protein>
    <submittedName>
        <fullName evidence="3">Amidase</fullName>
    </submittedName>
</protein>